<protein>
    <submittedName>
        <fullName evidence="1">Class I SAM-dependent methyltransferase</fullName>
    </submittedName>
</protein>
<keyword evidence="1" id="KW-0808">Transferase</keyword>
<dbReference type="GO" id="GO:0032259">
    <property type="term" value="P:methylation"/>
    <property type="evidence" value="ECO:0007669"/>
    <property type="project" value="UniProtKB-KW"/>
</dbReference>
<dbReference type="EMBL" id="CP090978">
    <property type="protein sequence ID" value="UJF31876.1"/>
    <property type="molecule type" value="Genomic_DNA"/>
</dbReference>
<dbReference type="RefSeq" id="WP_235118221.1">
    <property type="nucleotide sequence ID" value="NZ_CP090978.1"/>
</dbReference>
<dbReference type="Pfam" id="PF13489">
    <property type="entry name" value="Methyltransf_23"/>
    <property type="match status" value="1"/>
</dbReference>
<dbReference type="SUPFAM" id="SSF53335">
    <property type="entry name" value="S-adenosyl-L-methionine-dependent methyltransferases"/>
    <property type="match status" value="1"/>
</dbReference>
<proteinExistence type="predicted"/>
<reference evidence="1 2" key="1">
    <citation type="journal article" date="2024" name="Int. J. Syst. Evol. Microbiol.">
        <title>Paenibacillus hexagrammi sp. nov., a novel bacterium isolated from the gut content of Hexagrammos agrammus.</title>
        <authorList>
            <person name="Jung H.K."/>
            <person name="Kim D.G."/>
            <person name="Zin H."/>
            <person name="Park J."/>
            <person name="Jung H."/>
            <person name="Kim Y.O."/>
            <person name="Kong H.J."/>
            <person name="Kim J.W."/>
            <person name="Kim Y.S."/>
        </authorList>
    </citation>
    <scope>NUCLEOTIDE SEQUENCE [LARGE SCALE GENOMIC DNA]</scope>
    <source>
        <strain evidence="1 2">YPD9-1</strain>
    </source>
</reference>
<accession>A0ABY3SFB0</accession>
<name>A0ABY3SFB0_9BACL</name>
<sequence length="323" mass="37856">MLHERNEQIKVKLKRMIEKFDDAGMSNHMLRSFDDYLFHRKHLDRLLYMLDLLLPYCQSDKRIADLGSNIVFPYLVRLCSVVQVCDGIAWNFGRCEHFIFREDGTTSITPLDDPNTDIGEESGILVPIHHCDLSRDQIPYGNASFDILTCYETLEHLRCDPMNLMSEANRTLKSEGIFMLTTPNANSISNLTRMIRYESPNFYPPYNQYMDSIEHVKEYSIQEIRLLFESAGFEIIRLETFDHVNSNEFNHNEAYQINYLDADEPTLQKLRAQDDELKHAVMQLLAKDGFSHQYRGDYILVFAKKVSDVKDRYCFPIYEKSEL</sequence>
<dbReference type="Proteomes" id="UP001649230">
    <property type="component" value="Chromosome"/>
</dbReference>
<keyword evidence="1" id="KW-0489">Methyltransferase</keyword>
<organism evidence="1 2">
    <name type="scientific">Paenibacillus hexagrammi</name>
    <dbReference type="NCBI Taxonomy" id="2908839"/>
    <lineage>
        <taxon>Bacteria</taxon>
        <taxon>Bacillati</taxon>
        <taxon>Bacillota</taxon>
        <taxon>Bacilli</taxon>
        <taxon>Bacillales</taxon>
        <taxon>Paenibacillaceae</taxon>
        <taxon>Paenibacillus</taxon>
    </lineage>
</organism>
<dbReference type="Gene3D" id="3.40.50.150">
    <property type="entry name" value="Vaccinia Virus protein VP39"/>
    <property type="match status" value="1"/>
</dbReference>
<dbReference type="GO" id="GO:0008168">
    <property type="term" value="F:methyltransferase activity"/>
    <property type="evidence" value="ECO:0007669"/>
    <property type="project" value="UniProtKB-KW"/>
</dbReference>
<evidence type="ECO:0000313" key="1">
    <source>
        <dbReference type="EMBL" id="UJF31876.1"/>
    </source>
</evidence>
<dbReference type="InterPro" id="IPR029063">
    <property type="entry name" value="SAM-dependent_MTases_sf"/>
</dbReference>
<gene>
    <name evidence="1" type="ORF">L0M14_19225</name>
</gene>
<keyword evidence="2" id="KW-1185">Reference proteome</keyword>
<evidence type="ECO:0000313" key="2">
    <source>
        <dbReference type="Proteomes" id="UP001649230"/>
    </source>
</evidence>